<dbReference type="SUPFAM" id="SSF53850">
    <property type="entry name" value="Periplasmic binding protein-like II"/>
    <property type="match status" value="1"/>
</dbReference>
<name>A0ABW3HT97_9BACL</name>
<gene>
    <name evidence="4" type="ORF">ACFQ2I_15155</name>
</gene>
<keyword evidence="2" id="KW-0472">Membrane</keyword>
<evidence type="ECO:0000313" key="4">
    <source>
        <dbReference type="EMBL" id="MFD0960726.1"/>
    </source>
</evidence>
<dbReference type="Pfam" id="PF00092">
    <property type="entry name" value="VWA"/>
    <property type="match status" value="1"/>
</dbReference>
<dbReference type="SUPFAM" id="SSF53300">
    <property type="entry name" value="vWA-like"/>
    <property type="match status" value="1"/>
</dbReference>
<dbReference type="PANTHER" id="PTHR10579">
    <property type="entry name" value="CALCIUM-ACTIVATED CHLORIDE CHANNEL REGULATOR"/>
    <property type="match status" value="1"/>
</dbReference>
<dbReference type="Proteomes" id="UP001596989">
    <property type="component" value="Unassembled WGS sequence"/>
</dbReference>
<dbReference type="InterPro" id="IPR036465">
    <property type="entry name" value="vWFA_dom_sf"/>
</dbReference>
<dbReference type="RefSeq" id="WP_377565408.1">
    <property type="nucleotide sequence ID" value="NZ_JBHTJZ010000024.1"/>
</dbReference>
<sequence>MASRGKSGKTFITMLLIAVVVFGLVYVGISLTSDLGKSKTEITAENADNQLNKLYKNIHVSNAEPIKGQIDIDPVSVGDSLPDIAKFPVSVEPATAHYVEIFSSTEKSGSGTDGWLNEVAQAFNQSGIEVNGNIAFVKIRSIASGTAADYIRSGKYVPDAFSPSNEYWGEMVKAQGIKTELVTKRLVGNVTGIVAKKAKYDELIDKYGSLNVKTITDAIAANELAMGYTDPFASSTGLNFLVTALATFDSSNLLGEQAVQGFEKFQANVPFIASTTLQMRDAAKTGMLDAFVMEYQSYMNAADMKGGYVFTPFGVRHDSPLYALGDLPKEKAEIIAAFAAFAAEDAYQRKAEEMGFNGHEEYMAELETVDGNTLSAAQKLWKEKKNGNKPVVAVFVADVSGSMDGEPLHRLKQSLLTGQKYLGRDNSIGFLSYANDVTINLPIGKYDTNQQSMFVGAINSLQAGGGTATFDGIVVAMKMLQEEMAVNPDVKPLIFVLSDGETNEGHSLNDIRDLIEAYRIPVYTIGYNANIQALQSISSINEAASINADTEDVVYKIGNLLNVQM</sequence>
<dbReference type="EMBL" id="JBHTJZ010000024">
    <property type="protein sequence ID" value="MFD0960726.1"/>
    <property type="molecule type" value="Genomic_DNA"/>
</dbReference>
<dbReference type="Pfam" id="PF13531">
    <property type="entry name" value="SBP_bac_11"/>
    <property type="match status" value="1"/>
</dbReference>
<protein>
    <submittedName>
        <fullName evidence="4">VWA domain-containing protein</fullName>
    </submittedName>
</protein>
<evidence type="ECO:0000256" key="1">
    <source>
        <dbReference type="SAM" id="Coils"/>
    </source>
</evidence>
<dbReference type="PANTHER" id="PTHR10579:SF43">
    <property type="entry name" value="ZINC FINGER (C3HC4-TYPE RING FINGER) FAMILY PROTEIN"/>
    <property type="match status" value="1"/>
</dbReference>
<keyword evidence="5" id="KW-1185">Reference proteome</keyword>
<dbReference type="SMART" id="SM00327">
    <property type="entry name" value="VWA"/>
    <property type="match status" value="1"/>
</dbReference>
<dbReference type="InterPro" id="IPR051266">
    <property type="entry name" value="CLCR"/>
</dbReference>
<accession>A0ABW3HT97</accession>
<feature type="transmembrane region" description="Helical" evidence="2">
    <location>
        <begin position="12"/>
        <end position="31"/>
    </location>
</feature>
<dbReference type="CDD" id="cd00198">
    <property type="entry name" value="vWFA"/>
    <property type="match status" value="1"/>
</dbReference>
<organism evidence="4 5">
    <name type="scientific">Paenibacillus chungangensis</name>
    <dbReference type="NCBI Taxonomy" id="696535"/>
    <lineage>
        <taxon>Bacteria</taxon>
        <taxon>Bacillati</taxon>
        <taxon>Bacillota</taxon>
        <taxon>Bacilli</taxon>
        <taxon>Bacillales</taxon>
        <taxon>Paenibacillaceae</taxon>
        <taxon>Paenibacillus</taxon>
    </lineage>
</organism>
<keyword evidence="1" id="KW-0175">Coiled coil</keyword>
<feature type="coiled-coil region" evidence="1">
    <location>
        <begin position="37"/>
        <end position="64"/>
    </location>
</feature>
<dbReference type="Gene3D" id="3.40.50.410">
    <property type="entry name" value="von Willebrand factor, type A domain"/>
    <property type="match status" value="1"/>
</dbReference>
<dbReference type="PROSITE" id="PS50234">
    <property type="entry name" value="VWFA"/>
    <property type="match status" value="1"/>
</dbReference>
<feature type="domain" description="VWFA" evidence="3">
    <location>
        <begin position="392"/>
        <end position="565"/>
    </location>
</feature>
<comment type="caution">
    <text evidence="4">The sequence shown here is derived from an EMBL/GenBank/DDBJ whole genome shotgun (WGS) entry which is preliminary data.</text>
</comment>
<evidence type="ECO:0000313" key="5">
    <source>
        <dbReference type="Proteomes" id="UP001596989"/>
    </source>
</evidence>
<evidence type="ECO:0000256" key="2">
    <source>
        <dbReference type="SAM" id="Phobius"/>
    </source>
</evidence>
<proteinExistence type="predicted"/>
<dbReference type="InterPro" id="IPR002035">
    <property type="entry name" value="VWF_A"/>
</dbReference>
<evidence type="ECO:0000259" key="3">
    <source>
        <dbReference type="PROSITE" id="PS50234"/>
    </source>
</evidence>
<keyword evidence="2" id="KW-1133">Transmembrane helix</keyword>
<reference evidence="5" key="1">
    <citation type="journal article" date="2019" name="Int. J. Syst. Evol. Microbiol.">
        <title>The Global Catalogue of Microorganisms (GCM) 10K type strain sequencing project: providing services to taxonomists for standard genome sequencing and annotation.</title>
        <authorList>
            <consortium name="The Broad Institute Genomics Platform"/>
            <consortium name="The Broad Institute Genome Sequencing Center for Infectious Disease"/>
            <person name="Wu L."/>
            <person name="Ma J."/>
        </authorList>
    </citation>
    <scope>NUCLEOTIDE SEQUENCE [LARGE SCALE GENOMIC DNA]</scope>
    <source>
        <strain evidence="5">CCUG 59129</strain>
    </source>
</reference>
<keyword evidence="2" id="KW-0812">Transmembrane</keyword>